<dbReference type="OrthoDB" id="5404564at2759"/>
<protein>
    <submittedName>
        <fullName evidence="2">Uncharacterized protein</fullName>
    </submittedName>
</protein>
<feature type="region of interest" description="Disordered" evidence="1">
    <location>
        <begin position="17"/>
        <end position="39"/>
    </location>
</feature>
<evidence type="ECO:0000256" key="1">
    <source>
        <dbReference type="SAM" id="MobiDB-lite"/>
    </source>
</evidence>
<sequence>MIQKCATTLEDLDNATKKYREGAKMPDDADEADAGPSQKRRKLLRRKIASNWAKILWDIDKDSLKIYRDRLQSHVDNLNLVLNTFHWSATERIHAHNKLQEERMQEFHDKMVQSNSSLGLLVKGIHSVLLEPKQTAFPSLSTDIKPEIEGPGGCTAETSSTGTNDLASMEKKSIAAHRISIVMLNAISTNAMADIAMPFVPASCAARAYMRPPAALEATEQPSDIKLGKTRKELPPEIVSINIKRQIQGAKALADLKQSLAPKPRPSFLEPAVPTVAQLAEGLDFLFNPSPQSNGQQFEITRQTRVKEVSLWIQSFGHLVDSVAAACAESVGGSSKTAVFEQRSDLISLLSNINEAIESSSANMRDMFYEACSAMHIDQVLDKLLSLTNSVRGMKEVEEFMEERTNWMDEH</sequence>
<dbReference type="GeneID" id="19196179"/>
<dbReference type="RefSeq" id="XP_007750252.1">
    <property type="nucleotide sequence ID" value="XM_007752062.1"/>
</dbReference>
<reference evidence="2 3" key="1">
    <citation type="submission" date="2013-03" db="EMBL/GenBank/DDBJ databases">
        <title>The Genome Sequence of Cladophialophora psammophila CBS 110553.</title>
        <authorList>
            <consortium name="The Broad Institute Genomics Platform"/>
            <person name="Cuomo C."/>
            <person name="de Hoog S."/>
            <person name="Gorbushina A."/>
            <person name="Walker B."/>
            <person name="Young S.K."/>
            <person name="Zeng Q."/>
            <person name="Gargeya S."/>
            <person name="Fitzgerald M."/>
            <person name="Haas B."/>
            <person name="Abouelleil A."/>
            <person name="Allen A.W."/>
            <person name="Alvarado L."/>
            <person name="Arachchi H.M."/>
            <person name="Berlin A.M."/>
            <person name="Chapman S.B."/>
            <person name="Gainer-Dewar J."/>
            <person name="Goldberg J."/>
            <person name="Griggs A."/>
            <person name="Gujja S."/>
            <person name="Hansen M."/>
            <person name="Howarth C."/>
            <person name="Imamovic A."/>
            <person name="Ireland A."/>
            <person name="Larimer J."/>
            <person name="McCowan C."/>
            <person name="Murphy C."/>
            <person name="Pearson M."/>
            <person name="Poon T.W."/>
            <person name="Priest M."/>
            <person name="Roberts A."/>
            <person name="Saif S."/>
            <person name="Shea T."/>
            <person name="Sisk P."/>
            <person name="Sykes S."/>
            <person name="Wortman J."/>
            <person name="Nusbaum C."/>
            <person name="Birren B."/>
        </authorList>
    </citation>
    <scope>NUCLEOTIDE SEQUENCE [LARGE SCALE GENOMIC DNA]</scope>
    <source>
        <strain evidence="2 3">CBS 110553</strain>
    </source>
</reference>
<feature type="compositionally biased region" description="Basic and acidic residues" evidence="1">
    <location>
        <begin position="17"/>
        <end position="27"/>
    </location>
</feature>
<organism evidence="2 3">
    <name type="scientific">Cladophialophora psammophila CBS 110553</name>
    <dbReference type="NCBI Taxonomy" id="1182543"/>
    <lineage>
        <taxon>Eukaryota</taxon>
        <taxon>Fungi</taxon>
        <taxon>Dikarya</taxon>
        <taxon>Ascomycota</taxon>
        <taxon>Pezizomycotina</taxon>
        <taxon>Eurotiomycetes</taxon>
        <taxon>Chaetothyriomycetidae</taxon>
        <taxon>Chaetothyriales</taxon>
        <taxon>Herpotrichiellaceae</taxon>
        <taxon>Cladophialophora</taxon>
    </lineage>
</organism>
<evidence type="ECO:0000313" key="3">
    <source>
        <dbReference type="Proteomes" id="UP000019471"/>
    </source>
</evidence>
<keyword evidence="3" id="KW-1185">Reference proteome</keyword>
<evidence type="ECO:0000313" key="2">
    <source>
        <dbReference type="EMBL" id="EXJ63441.1"/>
    </source>
</evidence>
<gene>
    <name evidence="2" type="ORF">A1O5_11490</name>
</gene>
<name>W9WFT5_9EURO</name>
<comment type="caution">
    <text evidence="2">The sequence shown here is derived from an EMBL/GenBank/DDBJ whole genome shotgun (WGS) entry which is preliminary data.</text>
</comment>
<dbReference type="HOGENOM" id="CLU_566169_0_0_1"/>
<dbReference type="AlphaFoldDB" id="W9WFT5"/>
<dbReference type="EMBL" id="AMGX01000026">
    <property type="protein sequence ID" value="EXJ63441.1"/>
    <property type="molecule type" value="Genomic_DNA"/>
</dbReference>
<dbReference type="eggNOG" id="ENOG502SMM5">
    <property type="taxonomic scope" value="Eukaryota"/>
</dbReference>
<proteinExistence type="predicted"/>
<dbReference type="STRING" id="1182543.W9WFT5"/>
<accession>W9WFT5</accession>
<dbReference type="Proteomes" id="UP000019471">
    <property type="component" value="Unassembled WGS sequence"/>
</dbReference>
<feature type="region of interest" description="Disordered" evidence="1">
    <location>
        <begin position="142"/>
        <end position="164"/>
    </location>
</feature>